<name>A0ACC1JUV3_9FUNG</name>
<sequence length="643" mass="69199">MAPPAEFSRVLRCRPAAGARFSDKILLPQSFLEALLGRRSSSAGPLGEPISNAGDADQLPSPLIFRLVQRGATPISAAVQPPRRAVYCGVREFSSDEGDVAVPEWLMRSAGLQDGDSVAVEFVRVEKGTSAVLHALEPAAQTVGDMRALLEAHMRARLTALFVGETFQVPVGGMDSPLGFTVATLEPADVVDVVDTDLSVSIIHADGNPAGMAAEGGAGASGIEELLPGVPREVAVAADRPCMFQLHIPAHVQAADVVLSCQPGGDASLCASRLARGVGIVDNTWFDYSAPSQQPKRLRIDRDQLPSGSNTIYVSAAAFRSPCSAAIEVQFDTPPTSEPAGLSAHDPGADTINDPVCTNCGSSVPAARLEMHRMVCERHNVKCPSCARVFKRGSRDLERHWHCEQCGVAGDCDDRNKHNHFYHTPRACACDPERSYASLVDMAEHRRTRCPERLIECQYCHTIVAQGPAATAAEALLLGQHEHEWDCGSRSIQCAKCKAYVGIRKVQLHMRVHEMKEETARANRVPCANRECARERGDNPLGLCAICFGPLYTGQYDPDHHKLLKRLARNLHTQMTVGCASPKCHNQHCATGRQKASSDADAAPLSQTEAAARLVPVLRAYAPLATAGRTFIDYAGIDLHLCV</sequence>
<accession>A0ACC1JUV3</accession>
<comment type="caution">
    <text evidence="1">The sequence shown here is derived from an EMBL/GenBank/DDBJ whole genome shotgun (WGS) entry which is preliminary data.</text>
</comment>
<organism evidence="1 2">
    <name type="scientific">Coemansia nantahalensis</name>
    <dbReference type="NCBI Taxonomy" id="2789366"/>
    <lineage>
        <taxon>Eukaryota</taxon>
        <taxon>Fungi</taxon>
        <taxon>Fungi incertae sedis</taxon>
        <taxon>Zoopagomycota</taxon>
        <taxon>Kickxellomycotina</taxon>
        <taxon>Kickxellomycetes</taxon>
        <taxon>Kickxellales</taxon>
        <taxon>Kickxellaceae</taxon>
        <taxon>Coemansia</taxon>
    </lineage>
</organism>
<proteinExistence type="predicted"/>
<keyword evidence="2" id="KW-1185">Reference proteome</keyword>
<dbReference type="Proteomes" id="UP001140234">
    <property type="component" value="Unassembled WGS sequence"/>
</dbReference>
<protein>
    <submittedName>
        <fullName evidence="1">Uncharacterized protein</fullName>
    </submittedName>
</protein>
<evidence type="ECO:0000313" key="1">
    <source>
        <dbReference type="EMBL" id="KAJ2767806.1"/>
    </source>
</evidence>
<reference evidence="1" key="1">
    <citation type="submission" date="2022-07" db="EMBL/GenBank/DDBJ databases">
        <title>Phylogenomic reconstructions and comparative analyses of Kickxellomycotina fungi.</title>
        <authorList>
            <person name="Reynolds N.K."/>
            <person name="Stajich J.E."/>
            <person name="Barry K."/>
            <person name="Grigoriev I.V."/>
            <person name="Crous P."/>
            <person name="Smith M.E."/>
        </authorList>
    </citation>
    <scope>NUCLEOTIDE SEQUENCE</scope>
    <source>
        <strain evidence="1">CBS 109366</strain>
    </source>
</reference>
<dbReference type="EMBL" id="JANBUJ010001334">
    <property type="protein sequence ID" value="KAJ2767806.1"/>
    <property type="molecule type" value="Genomic_DNA"/>
</dbReference>
<gene>
    <name evidence="1" type="ORF">IWQ57_003800</name>
</gene>
<evidence type="ECO:0000313" key="2">
    <source>
        <dbReference type="Proteomes" id="UP001140234"/>
    </source>
</evidence>